<dbReference type="EMBL" id="AMCW01000010">
    <property type="protein sequence ID" value="EKK04306.1"/>
    <property type="molecule type" value="Genomic_DNA"/>
</dbReference>
<protein>
    <submittedName>
        <fullName evidence="2">Thiol-disulfide interchange protein dsbD</fullName>
    </submittedName>
</protein>
<dbReference type="PATRIC" id="fig|993517.3.peg.369"/>
<feature type="transmembrane region" description="Helical" evidence="1">
    <location>
        <begin position="38"/>
        <end position="59"/>
    </location>
</feature>
<keyword evidence="1" id="KW-0812">Transmembrane</keyword>
<accession>K5EEL2</accession>
<evidence type="ECO:0000313" key="3">
    <source>
        <dbReference type="Proteomes" id="UP000007993"/>
    </source>
</evidence>
<reference evidence="2 3" key="1">
    <citation type="journal article" date="2013" name="Mar. Genomics">
        <title>Expression of sulfatases in Rhodopirellula baltica and the diversity of sulfatases in the genus Rhodopirellula.</title>
        <authorList>
            <person name="Wegner C.E."/>
            <person name="Richter-Heitmann T."/>
            <person name="Klindworth A."/>
            <person name="Klockow C."/>
            <person name="Richter M."/>
            <person name="Achstetter T."/>
            <person name="Glockner F.O."/>
            <person name="Harder J."/>
        </authorList>
    </citation>
    <scope>NUCLEOTIDE SEQUENCE [LARGE SCALE GENOMIC DNA]</scope>
    <source>
        <strain evidence="2 3">SH28</strain>
    </source>
</reference>
<comment type="caution">
    <text evidence="2">The sequence shown here is derived from an EMBL/GenBank/DDBJ whole genome shotgun (WGS) entry which is preliminary data.</text>
</comment>
<gene>
    <name evidence="2" type="ORF">RBSH_00338</name>
</gene>
<dbReference type="GO" id="GO:0015035">
    <property type="term" value="F:protein-disulfide reductase activity"/>
    <property type="evidence" value="ECO:0007669"/>
    <property type="project" value="TreeGrafter"/>
</dbReference>
<keyword evidence="1" id="KW-0472">Membrane</keyword>
<keyword evidence="1" id="KW-1133">Transmembrane helix</keyword>
<proteinExistence type="predicted"/>
<dbReference type="RefSeq" id="WP_007330370.1">
    <property type="nucleotide sequence ID" value="NZ_AMCW01000010.1"/>
</dbReference>
<evidence type="ECO:0000313" key="2">
    <source>
        <dbReference type="EMBL" id="EKK04306.1"/>
    </source>
</evidence>
<evidence type="ECO:0000256" key="1">
    <source>
        <dbReference type="SAM" id="Phobius"/>
    </source>
</evidence>
<sequence>MSACRFWTSAFAIEKTSFTIALDQWWIALNTLRKKASVAVLPTVVMTGGLLAMASMLFWCNQEPATRDAESMQWSVYSKAAFERTESEGKPVAVLYFANWALSADPKGGLSAPVISHSLVDAGFVLMLADLTDSDVHDFDELKRLGFKSVPALVLYPRTGLPVGFCGGASAASIVDAIEEFGRYEDGQLSGPPME</sequence>
<name>K5EEL2_RHOBT</name>
<dbReference type="GO" id="GO:0045454">
    <property type="term" value="P:cell redox homeostasis"/>
    <property type="evidence" value="ECO:0007669"/>
    <property type="project" value="TreeGrafter"/>
</dbReference>
<dbReference type="PANTHER" id="PTHR32234:SF3">
    <property type="entry name" value="SUPPRESSION OF COPPER SENSITIVITY PROTEIN"/>
    <property type="match status" value="1"/>
</dbReference>
<organism evidence="2 3">
    <name type="scientific">Rhodopirellula baltica SH28</name>
    <dbReference type="NCBI Taxonomy" id="993517"/>
    <lineage>
        <taxon>Bacteria</taxon>
        <taxon>Pseudomonadati</taxon>
        <taxon>Planctomycetota</taxon>
        <taxon>Planctomycetia</taxon>
        <taxon>Pirellulales</taxon>
        <taxon>Pirellulaceae</taxon>
        <taxon>Rhodopirellula</taxon>
    </lineage>
</organism>
<dbReference type="InterPro" id="IPR036249">
    <property type="entry name" value="Thioredoxin-like_sf"/>
</dbReference>
<dbReference type="SUPFAM" id="SSF52833">
    <property type="entry name" value="Thioredoxin-like"/>
    <property type="match status" value="1"/>
</dbReference>
<dbReference type="PANTHER" id="PTHR32234">
    <property type="entry name" value="THIOL:DISULFIDE INTERCHANGE PROTEIN DSBD"/>
    <property type="match status" value="1"/>
</dbReference>
<dbReference type="AlphaFoldDB" id="K5EEL2"/>
<dbReference type="Proteomes" id="UP000007993">
    <property type="component" value="Unassembled WGS sequence"/>
</dbReference>